<gene>
    <name evidence="2" type="ORF">DFQ27_002403</name>
</gene>
<feature type="compositionally biased region" description="Gly residues" evidence="1">
    <location>
        <begin position="283"/>
        <end position="298"/>
    </location>
</feature>
<dbReference type="SUPFAM" id="SSF50249">
    <property type="entry name" value="Nucleic acid-binding proteins"/>
    <property type="match status" value="1"/>
</dbReference>
<dbReference type="InterPro" id="IPR012340">
    <property type="entry name" value="NA-bd_OB-fold"/>
</dbReference>
<dbReference type="PANTHER" id="PTHR31535:SF3">
    <property type="entry name" value="REGULATORY PROTEIN ZESTE"/>
    <property type="match status" value="1"/>
</dbReference>
<reference evidence="2" key="1">
    <citation type="journal article" date="2020" name="Fungal Divers.">
        <title>Resolving the Mortierellaceae phylogeny through synthesis of multi-gene phylogenetics and phylogenomics.</title>
        <authorList>
            <person name="Vandepol N."/>
            <person name="Liber J."/>
            <person name="Desiro A."/>
            <person name="Na H."/>
            <person name="Kennedy M."/>
            <person name="Barry K."/>
            <person name="Grigoriev I.V."/>
            <person name="Miller A.N."/>
            <person name="O'Donnell K."/>
            <person name="Stajich J.E."/>
            <person name="Bonito G."/>
        </authorList>
    </citation>
    <scope>NUCLEOTIDE SEQUENCE</scope>
    <source>
        <strain evidence="2">BC1065</strain>
    </source>
</reference>
<feature type="compositionally biased region" description="Gly residues" evidence="1">
    <location>
        <begin position="1"/>
        <end position="14"/>
    </location>
</feature>
<dbReference type="OrthoDB" id="295715at2759"/>
<dbReference type="Gene3D" id="2.40.50.140">
    <property type="entry name" value="Nucleic acid-binding proteins"/>
    <property type="match status" value="1"/>
</dbReference>
<sequence length="512" mass="53277">MGRGAHPGMHGGHGVSAHSGAATAAGGGAGGGGLGPAPGSGMGHMMGPPGHNAAGPGGMMSHGGNNGNSMGHNIVANSNPNANQSNNRAPPPAMSSNGFQSTPLGELRPNMKNVHLELIILHYVGDRRIAQDNQLLTTFIAADSTGCLELVIWGEDSRLLKAGDLLRVHSADTKLFKGKMQVTTTRHGKYKKFGEDILLFKETPNYSEFEWVQDPSHPPGVLSPLTNQLRMDFANRGIQPVPVGQMGPQRGGQQGSFNPSFRQGPPRQFQGNNPNNMPPQGGNMMGGGGMHKMGGQGFQGNNSNSNNSSTNNSKNGFGFHNQGPDHPPGPDGPHPHGQHDNLLHPQHHHPQQQQQQQQQQQPHQGPPLPQGGHLSQHPRPHRNFHNPPGMHGSRQFNNHGPPPNPNQGGHGSGSGGDGGNAGGGGGGGRVGGGGGGRAKFNKSKHRDLDAPTEAYPSPRSGLASSNDEFNRDISKLMNQGNVGLGMLPGGGGGGGGPGVPTHMRKKPKIESD</sequence>
<feature type="compositionally biased region" description="Low complexity" evidence="1">
    <location>
        <begin position="268"/>
        <end position="282"/>
    </location>
</feature>
<feature type="compositionally biased region" description="Low complexity" evidence="1">
    <location>
        <begin position="67"/>
        <end position="88"/>
    </location>
</feature>
<feature type="compositionally biased region" description="Gly residues" evidence="1">
    <location>
        <begin position="408"/>
        <end position="437"/>
    </location>
</feature>
<feature type="compositionally biased region" description="Gly residues" evidence="1">
    <location>
        <begin position="25"/>
        <end position="44"/>
    </location>
</feature>
<evidence type="ECO:0000313" key="2">
    <source>
        <dbReference type="EMBL" id="KAG0269734.1"/>
    </source>
</evidence>
<feature type="compositionally biased region" description="Low complexity" evidence="1">
    <location>
        <begin position="351"/>
        <end position="363"/>
    </location>
</feature>
<keyword evidence="3" id="KW-1185">Reference proteome</keyword>
<organism evidence="2 3">
    <name type="scientific">Actinomortierella ambigua</name>
    <dbReference type="NCBI Taxonomy" id="1343610"/>
    <lineage>
        <taxon>Eukaryota</taxon>
        <taxon>Fungi</taxon>
        <taxon>Fungi incertae sedis</taxon>
        <taxon>Mucoromycota</taxon>
        <taxon>Mortierellomycotina</taxon>
        <taxon>Mortierellomycetes</taxon>
        <taxon>Mortierellales</taxon>
        <taxon>Mortierellaceae</taxon>
        <taxon>Actinomortierella</taxon>
    </lineage>
</organism>
<feature type="compositionally biased region" description="Polar residues" evidence="1">
    <location>
        <begin position="94"/>
        <end position="103"/>
    </location>
</feature>
<name>A0A9P6QLK3_9FUNG</name>
<proteinExistence type="predicted"/>
<dbReference type="AlphaFoldDB" id="A0A9P6QLK3"/>
<feature type="compositionally biased region" description="Basic residues" evidence="1">
    <location>
        <begin position="502"/>
        <end position="512"/>
    </location>
</feature>
<dbReference type="Proteomes" id="UP000807716">
    <property type="component" value="Unassembled WGS sequence"/>
</dbReference>
<dbReference type="EMBL" id="JAAAJB010000019">
    <property type="protein sequence ID" value="KAG0269734.1"/>
    <property type="molecule type" value="Genomic_DNA"/>
</dbReference>
<evidence type="ECO:0000313" key="3">
    <source>
        <dbReference type="Proteomes" id="UP000807716"/>
    </source>
</evidence>
<protein>
    <submittedName>
        <fullName evidence="2">Uncharacterized protein</fullName>
    </submittedName>
</protein>
<feature type="compositionally biased region" description="Low complexity" evidence="1">
    <location>
        <begin position="15"/>
        <end position="24"/>
    </location>
</feature>
<feature type="compositionally biased region" description="Low complexity" evidence="1">
    <location>
        <begin position="45"/>
        <end position="54"/>
    </location>
</feature>
<feature type="compositionally biased region" description="Low complexity" evidence="1">
    <location>
        <begin position="299"/>
        <end position="324"/>
    </location>
</feature>
<feature type="compositionally biased region" description="Gly residues" evidence="1">
    <location>
        <begin position="55"/>
        <end position="66"/>
    </location>
</feature>
<comment type="caution">
    <text evidence="2">The sequence shown here is derived from an EMBL/GenBank/DDBJ whole genome shotgun (WGS) entry which is preliminary data.</text>
</comment>
<feature type="region of interest" description="Disordered" evidence="1">
    <location>
        <begin position="1"/>
        <end position="104"/>
    </location>
</feature>
<evidence type="ECO:0000256" key="1">
    <source>
        <dbReference type="SAM" id="MobiDB-lite"/>
    </source>
</evidence>
<accession>A0A9P6QLK3</accession>
<dbReference type="PANTHER" id="PTHR31535">
    <property type="match status" value="1"/>
</dbReference>
<feature type="compositionally biased region" description="Basic and acidic residues" evidence="1">
    <location>
        <begin position="333"/>
        <end position="342"/>
    </location>
</feature>
<feature type="compositionally biased region" description="Low complexity" evidence="1">
    <location>
        <begin position="239"/>
        <end position="248"/>
    </location>
</feature>
<feature type="region of interest" description="Disordered" evidence="1">
    <location>
        <begin position="239"/>
        <end position="512"/>
    </location>
</feature>
<feature type="compositionally biased region" description="Gly residues" evidence="1">
    <location>
        <begin position="482"/>
        <end position="498"/>
    </location>
</feature>